<feature type="coiled-coil region" evidence="3">
    <location>
        <begin position="121"/>
        <end position="155"/>
    </location>
</feature>
<sequence length="525" mass="56389">MQINFGLPRQKWDRFTMAASVWGLALTANLPLISTAVAQNEPMEEMNSVSELADVRPSDWAYSALQGLADRYGCLLAYPDGTYKGNQALTRYQFAAGVDACLNAIQTQIASAVSEISSQDLQQMQRLQEEFAAELATMRARVDGLEVRTAELEGQQFSATTKLVGTAIFSVTDAWGDGTDMEPSFQERVRLLFNSSFTGNDLLISFIQVGNSDLFNLPGETGEGTLTSQVLGDTDNEVALAMAYVFPLSEQLKVSLVTNTGVLSFFTPTVNPYFDDLDDGTTSISTFAQHNPIYRLGAGAALALNYKVSDSLTLTGGYSASEGPTPEPGKGLFNGNYAAIGQLTWKPAEPFAIGLTYINSYFGTGDFAYGFGTDLSYVGTDVANTLNGLRDNFPVVANSYGVQTALALNPKVALSGWVGLTKARLIGLGDADIWTYAVGLALPDLGKQGNLGGLIVGSAPTLRGLDVPGSPSFNHDWAYHVEGFYKYQATDHISVTPGLIWLPAPNQDQDNPDVFMGTLRTTLSF</sequence>
<comment type="caution">
    <text evidence="5">The sequence shown here is derived from an EMBL/GenBank/DDBJ whole genome shotgun (WGS) entry which is preliminary data.</text>
</comment>
<gene>
    <name evidence="5" type="ORF">ENR15_02260</name>
</gene>
<protein>
    <recommendedName>
        <fullName evidence="4">SLH domain-containing protein</fullName>
    </recommendedName>
</protein>
<reference evidence="5" key="1">
    <citation type="journal article" date="2020" name="mSystems">
        <title>Genome- and Community-Level Interaction Insights into Carbon Utilization and Element Cycling Functions of Hydrothermarchaeota in Hydrothermal Sediment.</title>
        <authorList>
            <person name="Zhou Z."/>
            <person name="Liu Y."/>
            <person name="Xu W."/>
            <person name="Pan J."/>
            <person name="Luo Z.H."/>
            <person name="Li M."/>
        </authorList>
    </citation>
    <scope>NUCLEOTIDE SEQUENCE [LARGE SCALE GENOMIC DNA]</scope>
    <source>
        <strain evidence="5">SpSt-374</strain>
    </source>
</reference>
<organism evidence="5">
    <name type="scientific">Planktothricoides sp. SpSt-374</name>
    <dbReference type="NCBI Taxonomy" id="2282167"/>
    <lineage>
        <taxon>Bacteria</taxon>
        <taxon>Bacillati</taxon>
        <taxon>Cyanobacteriota</taxon>
        <taxon>Cyanophyceae</taxon>
        <taxon>Oscillatoriophycideae</taxon>
        <taxon>Oscillatoriales</taxon>
        <taxon>Oscillatoriaceae</taxon>
        <taxon>Planktothricoides</taxon>
    </lineage>
</organism>
<dbReference type="Gene3D" id="2.40.160.180">
    <property type="entry name" value="Carbohydrate-selective porin OprB"/>
    <property type="match status" value="1"/>
</dbReference>
<proteinExistence type="inferred from homology"/>
<evidence type="ECO:0000256" key="1">
    <source>
        <dbReference type="ARBA" id="ARBA00008769"/>
    </source>
</evidence>
<dbReference type="AlphaFoldDB" id="A0A7C3VN39"/>
<dbReference type="PROSITE" id="PS51272">
    <property type="entry name" value="SLH"/>
    <property type="match status" value="1"/>
</dbReference>
<evidence type="ECO:0000256" key="3">
    <source>
        <dbReference type="SAM" id="Coils"/>
    </source>
</evidence>
<dbReference type="Pfam" id="PF04966">
    <property type="entry name" value="OprB"/>
    <property type="match status" value="1"/>
</dbReference>
<dbReference type="GO" id="GO:0008643">
    <property type="term" value="P:carbohydrate transport"/>
    <property type="evidence" value="ECO:0007669"/>
    <property type="project" value="InterPro"/>
</dbReference>
<feature type="domain" description="SLH" evidence="4">
    <location>
        <begin position="48"/>
        <end position="112"/>
    </location>
</feature>
<dbReference type="NCBIfam" id="NF033921">
    <property type="entry name" value="por_somb"/>
    <property type="match status" value="1"/>
</dbReference>
<evidence type="ECO:0000256" key="2">
    <source>
        <dbReference type="RuleBase" id="RU363072"/>
    </source>
</evidence>
<dbReference type="GO" id="GO:0015288">
    <property type="term" value="F:porin activity"/>
    <property type="evidence" value="ECO:0007669"/>
    <property type="project" value="InterPro"/>
</dbReference>
<evidence type="ECO:0000313" key="5">
    <source>
        <dbReference type="EMBL" id="HGF99510.1"/>
    </source>
</evidence>
<dbReference type="InterPro" id="IPR047684">
    <property type="entry name" value="Por_som-like"/>
</dbReference>
<dbReference type="InterPro" id="IPR051465">
    <property type="entry name" value="Cell_Envelope_Struct_Comp"/>
</dbReference>
<dbReference type="EMBL" id="DSPX01000017">
    <property type="protein sequence ID" value="HGF99510.1"/>
    <property type="molecule type" value="Genomic_DNA"/>
</dbReference>
<accession>A0A7C3VN39</accession>
<keyword evidence="3" id="KW-0175">Coiled coil</keyword>
<evidence type="ECO:0000259" key="4">
    <source>
        <dbReference type="PROSITE" id="PS51272"/>
    </source>
</evidence>
<dbReference type="PANTHER" id="PTHR43308">
    <property type="entry name" value="OUTER MEMBRANE PROTEIN ALPHA-RELATED"/>
    <property type="match status" value="1"/>
</dbReference>
<dbReference type="InterPro" id="IPR007049">
    <property type="entry name" value="Carb-sel_porin_OprB"/>
</dbReference>
<dbReference type="InterPro" id="IPR001119">
    <property type="entry name" value="SLH_dom"/>
</dbReference>
<comment type="similarity">
    <text evidence="1 2">Belongs to the OprB family.</text>
</comment>
<dbReference type="Pfam" id="PF00395">
    <property type="entry name" value="SLH"/>
    <property type="match status" value="1"/>
</dbReference>
<dbReference type="PANTHER" id="PTHR43308:SF1">
    <property type="entry name" value="OUTER MEMBRANE PROTEIN ALPHA"/>
    <property type="match status" value="1"/>
</dbReference>
<dbReference type="InterPro" id="IPR038673">
    <property type="entry name" value="OprB_sf"/>
</dbReference>
<dbReference type="GO" id="GO:0016020">
    <property type="term" value="C:membrane"/>
    <property type="evidence" value="ECO:0007669"/>
    <property type="project" value="InterPro"/>
</dbReference>
<name>A0A7C3VN39_9CYAN</name>